<evidence type="ECO:0000256" key="9">
    <source>
        <dbReference type="ARBA" id="ARBA00023315"/>
    </source>
</evidence>
<keyword evidence="9 14" id="KW-0012">Acyltransferase</keyword>
<dbReference type="Gene3D" id="3.30.559.10">
    <property type="entry name" value="Chloramphenicol acetyltransferase-like domain"/>
    <property type="match status" value="1"/>
</dbReference>
<dbReference type="InterPro" id="IPR014292">
    <property type="entry name" value="Acyl_transf_WS/DGAT"/>
</dbReference>
<evidence type="ECO:0000256" key="1">
    <source>
        <dbReference type="ARBA" id="ARBA00004771"/>
    </source>
</evidence>
<keyword evidence="5" id="KW-0444">Lipid biosynthesis</keyword>
<dbReference type="Pfam" id="PF03007">
    <property type="entry name" value="WS_DGAT_cat"/>
    <property type="match status" value="1"/>
</dbReference>
<evidence type="ECO:0000313" key="15">
    <source>
        <dbReference type="Proteomes" id="UP000482155"/>
    </source>
</evidence>
<keyword evidence="6 14" id="KW-0808">Transferase</keyword>
<feature type="compositionally biased region" description="Basic and acidic residues" evidence="11">
    <location>
        <begin position="507"/>
        <end position="523"/>
    </location>
</feature>
<evidence type="ECO:0000256" key="8">
    <source>
        <dbReference type="ARBA" id="ARBA00023098"/>
    </source>
</evidence>
<dbReference type="PANTHER" id="PTHR31650:SF1">
    <property type="entry name" value="WAX ESTER SYNTHASE_DIACYLGLYCEROL ACYLTRANSFERASE 4-RELATED"/>
    <property type="match status" value="1"/>
</dbReference>
<sequence>MQEKGPDAGRISRRAFSGLLFPMCFSREDMVTREPLSLIDAAWLRMDRPSNRMMIVGMMEFRERLAMAKVSQVLHARLLRFPRFLQRVAQDGAPAWEDDAGFDFDWHLRHVLLPRGMRLQDKVSELAGMPLDPDRPMWQFHVIDMPGAGSALVLRIHHCYGDGFALMHVVHGMTTAAAAGAYPEEALPSLQRGAWERIFGPASEALGDALRAADRALAGGIALAVEPRTALDMGRAYASFVAEAATIAAMAPDTPTLLKGRLGAEKRVTWSTPFSVDEAKAVARCLACSVNDLLLSCMAGALRTYLLDRGDALGGARGGAAGPAEIRALVPVDLRDVGDAASLGNHFGLVFLALPVHLADPYARLQEVHQRMERLKQSRQPQVAMGILAAMGVLPETMKERVLETLAANASAVISNVHGMEKRRFFAGKEIRRQVFWVPQSGGIGLGVSLLSYAGQIDIGVMSDVLRVPDPETIIDGFQAEFDRMLTGLLLAAWPARNGKRSGRPAGSEHRPSASRMKADRLRQASGETASTEHDHEQHLAEKLSARRAGADRHGTSAHAQ</sequence>
<dbReference type="EMBL" id="JAAIVB010000062">
    <property type="protein sequence ID" value="NEX62902.1"/>
    <property type="molecule type" value="Genomic_DNA"/>
</dbReference>
<keyword evidence="7" id="KW-0319">Glycerol metabolism</keyword>
<accession>A0A6B3SWV0</accession>
<evidence type="ECO:0000256" key="3">
    <source>
        <dbReference type="ARBA" id="ARBA00009587"/>
    </source>
</evidence>
<feature type="domain" description="O-acyltransferase WSD1 C-terminal" evidence="13">
    <location>
        <begin position="344"/>
        <end position="485"/>
    </location>
</feature>
<evidence type="ECO:0000256" key="4">
    <source>
        <dbReference type="ARBA" id="ARBA00013244"/>
    </source>
</evidence>
<dbReference type="GO" id="GO:0005886">
    <property type="term" value="C:plasma membrane"/>
    <property type="evidence" value="ECO:0007669"/>
    <property type="project" value="TreeGrafter"/>
</dbReference>
<feature type="compositionally biased region" description="Basic and acidic residues" evidence="11">
    <location>
        <begin position="531"/>
        <end position="555"/>
    </location>
</feature>
<dbReference type="GO" id="GO:0006071">
    <property type="term" value="P:glycerol metabolic process"/>
    <property type="evidence" value="ECO:0007669"/>
    <property type="project" value="UniProtKB-KW"/>
</dbReference>
<evidence type="ECO:0000259" key="12">
    <source>
        <dbReference type="Pfam" id="PF03007"/>
    </source>
</evidence>
<dbReference type="InterPro" id="IPR045034">
    <property type="entry name" value="O-acyltransferase_WSD1-like"/>
</dbReference>
<dbReference type="RefSeq" id="WP_163966016.1">
    <property type="nucleotide sequence ID" value="NZ_JAAIVB010000062.1"/>
</dbReference>
<dbReference type="AlphaFoldDB" id="A0A6B3SWV0"/>
<keyword evidence="15" id="KW-1185">Reference proteome</keyword>
<feature type="domain" description="O-acyltransferase WSD1-like N-terminal" evidence="12">
    <location>
        <begin position="36"/>
        <end position="293"/>
    </location>
</feature>
<dbReference type="EC" id="2.3.1.20" evidence="4"/>
<protein>
    <recommendedName>
        <fullName evidence="4">diacylglycerol O-acyltransferase</fullName>
        <ecNumber evidence="4">2.3.1.20</ecNumber>
    </recommendedName>
</protein>
<dbReference type="GO" id="GO:0004144">
    <property type="term" value="F:diacylglycerol O-acyltransferase activity"/>
    <property type="evidence" value="ECO:0007669"/>
    <property type="project" value="UniProtKB-EC"/>
</dbReference>
<evidence type="ECO:0000256" key="6">
    <source>
        <dbReference type="ARBA" id="ARBA00022679"/>
    </source>
</evidence>
<keyword evidence="8" id="KW-0443">Lipid metabolism</keyword>
<comment type="similarity">
    <text evidence="3">Belongs to the long-chain O-acyltransferase family.</text>
</comment>
<feature type="region of interest" description="Disordered" evidence="11">
    <location>
        <begin position="497"/>
        <end position="561"/>
    </location>
</feature>
<evidence type="ECO:0000256" key="2">
    <source>
        <dbReference type="ARBA" id="ARBA00005189"/>
    </source>
</evidence>
<dbReference type="Pfam" id="PF06974">
    <property type="entry name" value="WS_DGAT_C"/>
    <property type="match status" value="1"/>
</dbReference>
<dbReference type="SUPFAM" id="SSF52777">
    <property type="entry name" value="CoA-dependent acyltransferases"/>
    <property type="match status" value="1"/>
</dbReference>
<reference evidence="14 15" key="1">
    <citation type="submission" date="2020-02" db="EMBL/GenBank/DDBJ databases">
        <authorList>
            <person name="Kim M.K."/>
        </authorList>
    </citation>
    <scope>NUCLEOTIDE SEQUENCE [LARGE SCALE GENOMIC DNA]</scope>
    <source>
        <strain evidence="14 15">17J57-3</strain>
    </source>
</reference>
<evidence type="ECO:0000259" key="13">
    <source>
        <dbReference type="Pfam" id="PF06974"/>
    </source>
</evidence>
<gene>
    <name evidence="14" type="ORF">G3574_17610</name>
</gene>
<dbReference type="PANTHER" id="PTHR31650">
    <property type="entry name" value="O-ACYLTRANSFERASE (WSD1-LIKE) FAMILY PROTEIN"/>
    <property type="match status" value="1"/>
</dbReference>
<dbReference type="GO" id="GO:0019432">
    <property type="term" value="P:triglyceride biosynthetic process"/>
    <property type="evidence" value="ECO:0007669"/>
    <property type="project" value="UniProtKB-UniPathway"/>
</dbReference>
<name>A0A6B3SWV0_9BURK</name>
<organism evidence="14 15">
    <name type="scientific">Noviherbaspirillum galbum</name>
    <dbReference type="NCBI Taxonomy" id="2709383"/>
    <lineage>
        <taxon>Bacteria</taxon>
        <taxon>Pseudomonadati</taxon>
        <taxon>Pseudomonadota</taxon>
        <taxon>Betaproteobacteria</taxon>
        <taxon>Burkholderiales</taxon>
        <taxon>Oxalobacteraceae</taxon>
        <taxon>Noviherbaspirillum</taxon>
    </lineage>
</organism>
<evidence type="ECO:0000256" key="5">
    <source>
        <dbReference type="ARBA" id="ARBA00022516"/>
    </source>
</evidence>
<dbReference type="InterPro" id="IPR023213">
    <property type="entry name" value="CAT-like_dom_sf"/>
</dbReference>
<comment type="catalytic activity">
    <reaction evidence="10">
        <text>an acyl-CoA + a 1,2-diacyl-sn-glycerol = a triacyl-sn-glycerol + CoA</text>
        <dbReference type="Rhea" id="RHEA:10868"/>
        <dbReference type="ChEBI" id="CHEBI:17815"/>
        <dbReference type="ChEBI" id="CHEBI:57287"/>
        <dbReference type="ChEBI" id="CHEBI:58342"/>
        <dbReference type="ChEBI" id="CHEBI:64615"/>
        <dbReference type="EC" id="2.3.1.20"/>
    </reaction>
</comment>
<dbReference type="UniPathway" id="UPA00282"/>
<dbReference type="NCBIfam" id="TIGR02946">
    <property type="entry name" value="acyl_WS_DGAT"/>
    <property type="match status" value="1"/>
</dbReference>
<evidence type="ECO:0000256" key="11">
    <source>
        <dbReference type="SAM" id="MobiDB-lite"/>
    </source>
</evidence>
<comment type="caution">
    <text evidence="14">The sequence shown here is derived from an EMBL/GenBank/DDBJ whole genome shotgun (WGS) entry which is preliminary data.</text>
</comment>
<evidence type="ECO:0000313" key="14">
    <source>
        <dbReference type="EMBL" id="NEX62902.1"/>
    </source>
</evidence>
<comment type="pathway">
    <text evidence="2">Lipid metabolism.</text>
</comment>
<comment type="pathway">
    <text evidence="1">Glycerolipid metabolism; triacylglycerol biosynthesis.</text>
</comment>
<evidence type="ECO:0000256" key="7">
    <source>
        <dbReference type="ARBA" id="ARBA00022798"/>
    </source>
</evidence>
<dbReference type="InterPro" id="IPR009721">
    <property type="entry name" value="O-acyltransferase_WSD1_C"/>
</dbReference>
<dbReference type="Proteomes" id="UP000482155">
    <property type="component" value="Unassembled WGS sequence"/>
</dbReference>
<proteinExistence type="inferred from homology"/>
<evidence type="ECO:0000256" key="10">
    <source>
        <dbReference type="ARBA" id="ARBA00048109"/>
    </source>
</evidence>
<dbReference type="InterPro" id="IPR004255">
    <property type="entry name" value="O-acyltransferase_WSD1_N"/>
</dbReference>